<dbReference type="InterPro" id="IPR011040">
    <property type="entry name" value="Sialidase"/>
</dbReference>
<comment type="catalytic activity">
    <reaction evidence="1">
        <text>Hydrolysis of alpha-(2-&gt;3)-, alpha-(2-&gt;6)-, alpha-(2-&gt;8)- glycosidic linkages of terminal sialic acid residues in oligosaccharides, glycoproteins, glycolipids, colominic acid and synthetic substrates.</text>
        <dbReference type="EC" id="3.2.1.18"/>
    </reaction>
</comment>
<dbReference type="SUPFAM" id="SSF49464">
    <property type="entry name" value="Carboxypeptidase regulatory domain-like"/>
    <property type="match status" value="2"/>
</dbReference>
<keyword evidence="6" id="KW-1185">Reference proteome</keyword>
<dbReference type="PANTHER" id="PTHR10628">
    <property type="entry name" value="SIALIDASE"/>
    <property type="match status" value="1"/>
</dbReference>
<dbReference type="Gene3D" id="2.60.40.10">
    <property type="entry name" value="Immunoglobulins"/>
    <property type="match status" value="1"/>
</dbReference>
<dbReference type="GO" id="GO:0004308">
    <property type="term" value="F:exo-alpha-sialidase activity"/>
    <property type="evidence" value="ECO:0007669"/>
    <property type="project" value="UniProtKB-EC"/>
</dbReference>
<evidence type="ECO:0000259" key="4">
    <source>
        <dbReference type="Pfam" id="PF13088"/>
    </source>
</evidence>
<feature type="domain" description="Sialidase" evidence="4">
    <location>
        <begin position="507"/>
        <end position="790"/>
    </location>
</feature>
<dbReference type="CDD" id="cd15482">
    <property type="entry name" value="Sialidase_non-viral"/>
    <property type="match status" value="2"/>
</dbReference>
<feature type="domain" description="Sialidase" evidence="4">
    <location>
        <begin position="1045"/>
        <end position="1328"/>
    </location>
</feature>
<protein>
    <recommendedName>
        <fullName evidence="3">exo-alpha-sialidase</fullName>
        <ecNumber evidence="3">3.2.1.18</ecNumber>
    </recommendedName>
</protein>
<comment type="similarity">
    <text evidence="2">Belongs to the glycosyl hydrolase 33 family.</text>
</comment>
<dbReference type="Pfam" id="PF13620">
    <property type="entry name" value="CarboxypepD_reg"/>
    <property type="match status" value="2"/>
</dbReference>
<gene>
    <name evidence="5" type="ORF">GBZ86_05710</name>
</gene>
<dbReference type="EMBL" id="WHJC01000052">
    <property type="protein sequence ID" value="MPQ43258.1"/>
    <property type="molecule type" value="Genomic_DNA"/>
</dbReference>
<sequence>MQIRKDRFNSEQSKIVHVSGKGSEAWLDMQVNFNNKDINIGSSISGKVIDSNNNGVEGAIVKLMNENLQPLSNTMTDENGNYTITSIPYSNAYTMMVISEGKELKQIPVFTISLGENKIINFTLQSDTNVNLGIISGTLLDINSKGISGAIILLYGVENGIENLIAITYTDTAGIFVFNELMTGNYKVKITALGYKYEELSVMVNVGEITTTLKVLYENPEAPDGIISGAITDSMNNTVENADVMLYRINENNDLNPMAFTTANSKGLYTFINVPPGDYLIKSNQSELITIESLKQPLQLEDGSLLSVKDINTFEFSKGFSKIQGSNGWYYKEFVNGEYKDLNYNISIGNGVWQGTHEWCRIYEPSMLHPGPTQDIVLAFKCPSSGKIKISGNVKKANLGGGDGVKVNIKHNSIKLWPLDKEWQVIQYNDSVGYNQNITVIVQENDYIYFTINNNGSGNISQDNTFWNPVINYVVEDQLFKEFNVFSTEQDGYATTRIPGIVATSNGTLIAYCEGRSSGSDWATMDLVIKRSTDGGETWSEPIVLFDGINTGKTYNNPVMIADKNSGLVHLVYCIGYATAYYVKSLDHGVNWSTPVDITATFNEFKTEYNWVVIAAGPGHGIQLKNGRLIIPVWLALNKSHAPSVTSVIYSDDKGVTWKRGEIIKGEDYMPDPNETTAVELMDGSVLLNMRNKSSEKKRAVTISKDGVNNWSTPKLHEDLDDAVCFASMIRLTGNDEYYNNRILFSNINNTAGRSNLTIKVSMDEGNTWEITRTIYAGGAAYSDLAVSGDKKEIYCLYEKDGYNKLVLAKFNLEWITMDKQKLNPINDISKIVYPTSSNIVLTEEWNSLDKWNIAGQGQVNLTDMNTLSMYSNNGNNTSITNRHLNIRSKYSIEFKARFKDFVAGTLGANVTLGTKVCDGKYRLMLDFKPNGVYAITGLGTWESIKNVTINNDWNIWRVEVDNGNATLYVNNELMTTFTLALRASNDLVEHWINGLSNDVSEIEEEYFKLYYESEETFKEFNVFSTEQDGYATTRIPGIVATSNGTLIAYCEGRSSGSDWATMDLVIKRSTDGGETWSEPIVLFDGINTGKTYNNPVMIADKNSGLVHLVYCIGYATAYYVKSLDHGVTWSTPVDITATFNEFKTEYNWVVIAAGPGHGIQLKNGRLIIPVWLALNKSHAPSVTSVIYSDDKGVTWKRGEIIKGEDYMPDPNETTAVELMDGSVLLNMRNKSSEKKRAVTISKDGVNNWSTPKLHEDLDDAVCFASMIRLTGNDEYYNNRILFSNINNTAGRSNLTIKVSMDEGNTWEITRTIYAGGAAYSDLAVSGDKKEIYCLYEKDGYNKLVLAKFNLEWITMDKQKLNPINDISKIVYPTSSNIVLTEEWNSLDKWNIAGQGQVNLTDMNTLSMYSNNGNNTSITNRHLNIRSKYSIEFKARFKDFVAGTLGANVTLGTKVCDGKYRLMLDFKPNGVYAITGLGTWESIKNVTINNDWNIWRVEVDNGNATLYVNNELMTTFTLALRASNDLVEHWINGLSNDVSEIEEEYFK</sequence>
<evidence type="ECO:0000313" key="6">
    <source>
        <dbReference type="Proteomes" id="UP000430345"/>
    </source>
</evidence>
<organism evidence="5 6">
    <name type="scientific">Clostridium tarantellae</name>
    <dbReference type="NCBI Taxonomy" id="39493"/>
    <lineage>
        <taxon>Bacteria</taxon>
        <taxon>Bacillati</taxon>
        <taxon>Bacillota</taxon>
        <taxon>Clostridia</taxon>
        <taxon>Eubacteriales</taxon>
        <taxon>Clostridiaceae</taxon>
        <taxon>Clostridium</taxon>
    </lineage>
</organism>
<dbReference type="InterPro" id="IPR013783">
    <property type="entry name" value="Ig-like_fold"/>
</dbReference>
<comment type="caution">
    <text evidence="5">The sequence shown here is derived from an EMBL/GenBank/DDBJ whole genome shotgun (WGS) entry which is preliminary data.</text>
</comment>
<dbReference type="GO" id="GO:0009313">
    <property type="term" value="P:oligosaccharide catabolic process"/>
    <property type="evidence" value="ECO:0007669"/>
    <property type="project" value="TreeGrafter"/>
</dbReference>
<evidence type="ECO:0000313" key="5">
    <source>
        <dbReference type="EMBL" id="MPQ43258.1"/>
    </source>
</evidence>
<dbReference type="RefSeq" id="WP_152888621.1">
    <property type="nucleotide sequence ID" value="NZ_WHJC01000052.1"/>
</dbReference>
<dbReference type="SUPFAM" id="SSF49478">
    <property type="entry name" value="Cna protein B-type domain"/>
    <property type="match status" value="1"/>
</dbReference>
<dbReference type="EC" id="3.2.1.18" evidence="3"/>
<evidence type="ECO:0000256" key="3">
    <source>
        <dbReference type="ARBA" id="ARBA00012733"/>
    </source>
</evidence>
<dbReference type="Gene3D" id="2.120.10.10">
    <property type="match status" value="2"/>
</dbReference>
<dbReference type="InterPro" id="IPR026856">
    <property type="entry name" value="Sialidase_fam"/>
</dbReference>
<dbReference type="GO" id="GO:0016020">
    <property type="term" value="C:membrane"/>
    <property type="evidence" value="ECO:0007669"/>
    <property type="project" value="TreeGrafter"/>
</dbReference>
<feature type="non-terminal residue" evidence="5">
    <location>
        <position position="1547"/>
    </location>
</feature>
<dbReference type="InterPro" id="IPR036278">
    <property type="entry name" value="Sialidase_sf"/>
</dbReference>
<dbReference type="Proteomes" id="UP000430345">
    <property type="component" value="Unassembled WGS sequence"/>
</dbReference>
<dbReference type="SUPFAM" id="SSF50939">
    <property type="entry name" value="Sialidases"/>
    <property type="match status" value="2"/>
</dbReference>
<evidence type="ECO:0000256" key="2">
    <source>
        <dbReference type="ARBA" id="ARBA00009348"/>
    </source>
</evidence>
<dbReference type="GO" id="GO:0005737">
    <property type="term" value="C:cytoplasm"/>
    <property type="evidence" value="ECO:0007669"/>
    <property type="project" value="TreeGrafter"/>
</dbReference>
<dbReference type="GO" id="GO:0006689">
    <property type="term" value="P:ganglioside catabolic process"/>
    <property type="evidence" value="ECO:0007669"/>
    <property type="project" value="TreeGrafter"/>
</dbReference>
<dbReference type="InterPro" id="IPR008969">
    <property type="entry name" value="CarboxyPept-like_regulatory"/>
</dbReference>
<proteinExistence type="inferred from homology"/>
<dbReference type="Pfam" id="PF13088">
    <property type="entry name" value="BNR_2"/>
    <property type="match status" value="2"/>
</dbReference>
<dbReference type="Gene3D" id="2.60.40.1120">
    <property type="entry name" value="Carboxypeptidase-like, regulatory domain"/>
    <property type="match status" value="2"/>
</dbReference>
<dbReference type="OrthoDB" id="3194789at2"/>
<dbReference type="PANTHER" id="PTHR10628:SF30">
    <property type="entry name" value="EXO-ALPHA-SIALIDASE"/>
    <property type="match status" value="1"/>
</dbReference>
<reference evidence="5 6" key="1">
    <citation type="submission" date="2019-10" db="EMBL/GenBank/DDBJ databases">
        <title>The Genome Sequence of Clostridium tarantellae Isolated from Fish Brain.</title>
        <authorList>
            <person name="Bano L."/>
            <person name="Kiel M."/>
            <person name="Sales G."/>
            <person name="Doxey A.C."/>
            <person name="Mansfield M.J."/>
            <person name="Schiavone M."/>
            <person name="Rossetto O."/>
            <person name="Pirazzini M."/>
            <person name="Dobrindt U."/>
            <person name="Montecucco C."/>
        </authorList>
    </citation>
    <scope>NUCLEOTIDE SEQUENCE [LARGE SCALE GENOMIC DNA]</scope>
    <source>
        <strain evidence="5 6">DSM 3997</strain>
    </source>
</reference>
<evidence type="ECO:0000256" key="1">
    <source>
        <dbReference type="ARBA" id="ARBA00000427"/>
    </source>
</evidence>
<name>A0A6I1MLF4_9CLOT</name>
<accession>A0A6I1MLF4</accession>